<dbReference type="Proteomes" id="UP000006546">
    <property type="component" value="Chromosome"/>
</dbReference>
<evidence type="ECO:0000313" key="13">
    <source>
        <dbReference type="Proteomes" id="UP000006546"/>
    </source>
</evidence>
<keyword evidence="7" id="KW-0413">Isomerase</keyword>
<dbReference type="Pfam" id="PF00270">
    <property type="entry name" value="DEAD"/>
    <property type="match status" value="1"/>
</dbReference>
<keyword evidence="6" id="KW-0238">DNA-binding</keyword>
<gene>
    <name evidence="12" type="ordered locus">Trebr_0591</name>
</gene>
<evidence type="ECO:0000256" key="9">
    <source>
        <dbReference type="ARBA" id="ARBA00034808"/>
    </source>
</evidence>
<dbReference type="EC" id="5.6.2.4" evidence="9"/>
<keyword evidence="4 12" id="KW-0347">Helicase</keyword>
<evidence type="ECO:0000256" key="5">
    <source>
        <dbReference type="ARBA" id="ARBA00022840"/>
    </source>
</evidence>
<dbReference type="GO" id="GO:0005694">
    <property type="term" value="C:chromosome"/>
    <property type="evidence" value="ECO:0007669"/>
    <property type="project" value="TreeGrafter"/>
</dbReference>
<dbReference type="KEGG" id="tbe:Trebr_0591"/>
<evidence type="ECO:0000256" key="6">
    <source>
        <dbReference type="ARBA" id="ARBA00023125"/>
    </source>
</evidence>
<organism evidence="12 13">
    <name type="scientific">Treponema brennaborense (strain DSM 12168 / CIP 105900 / DD5/3)</name>
    <dbReference type="NCBI Taxonomy" id="906968"/>
    <lineage>
        <taxon>Bacteria</taxon>
        <taxon>Pseudomonadati</taxon>
        <taxon>Spirochaetota</taxon>
        <taxon>Spirochaetia</taxon>
        <taxon>Spirochaetales</taxon>
        <taxon>Treponemataceae</taxon>
        <taxon>Treponema</taxon>
    </lineage>
</organism>
<dbReference type="InterPro" id="IPR004589">
    <property type="entry name" value="DNA_helicase_ATP-dep_RecQ"/>
</dbReference>
<dbReference type="HOGENOM" id="CLU_001103_9_7_12"/>
<dbReference type="GO" id="GO:0003677">
    <property type="term" value="F:DNA binding"/>
    <property type="evidence" value="ECO:0007669"/>
    <property type="project" value="UniProtKB-KW"/>
</dbReference>
<dbReference type="Gene3D" id="3.40.50.300">
    <property type="entry name" value="P-loop containing nucleotide triphosphate hydrolases"/>
    <property type="match status" value="2"/>
</dbReference>
<evidence type="ECO:0000256" key="1">
    <source>
        <dbReference type="ARBA" id="ARBA00005446"/>
    </source>
</evidence>
<dbReference type="STRING" id="906968.Trebr_0591"/>
<evidence type="ECO:0000313" key="12">
    <source>
        <dbReference type="EMBL" id="AEE16034.1"/>
    </source>
</evidence>
<dbReference type="SMART" id="SM00487">
    <property type="entry name" value="DEXDc"/>
    <property type="match status" value="1"/>
</dbReference>
<dbReference type="OrthoDB" id="9763310at2"/>
<evidence type="ECO:0000256" key="4">
    <source>
        <dbReference type="ARBA" id="ARBA00022806"/>
    </source>
</evidence>
<dbReference type="GO" id="GO:0000724">
    <property type="term" value="P:double-strand break repair via homologous recombination"/>
    <property type="evidence" value="ECO:0007669"/>
    <property type="project" value="TreeGrafter"/>
</dbReference>
<dbReference type="GO" id="GO:0016787">
    <property type="term" value="F:hydrolase activity"/>
    <property type="evidence" value="ECO:0007669"/>
    <property type="project" value="UniProtKB-KW"/>
</dbReference>
<dbReference type="InterPro" id="IPR001650">
    <property type="entry name" value="Helicase_C-like"/>
</dbReference>
<keyword evidence="13" id="KW-1185">Reference proteome</keyword>
<dbReference type="InterPro" id="IPR036388">
    <property type="entry name" value="WH-like_DNA-bd_sf"/>
</dbReference>
<dbReference type="PANTHER" id="PTHR13710:SF105">
    <property type="entry name" value="ATP-DEPENDENT DNA HELICASE Q1"/>
    <property type="match status" value="1"/>
</dbReference>
<comment type="catalytic activity">
    <reaction evidence="8">
        <text>Couples ATP hydrolysis with the unwinding of duplex DNA by translocating in the 3'-5' direction.</text>
        <dbReference type="EC" id="5.6.2.4"/>
    </reaction>
</comment>
<dbReference type="Pfam" id="PF00271">
    <property type="entry name" value="Helicase_C"/>
    <property type="match status" value="1"/>
</dbReference>
<dbReference type="PROSITE" id="PS51192">
    <property type="entry name" value="HELICASE_ATP_BIND_1"/>
    <property type="match status" value="1"/>
</dbReference>
<dbReference type="PROSITE" id="PS51194">
    <property type="entry name" value="HELICASE_CTER"/>
    <property type="match status" value="1"/>
</dbReference>
<dbReference type="eggNOG" id="COG0514">
    <property type="taxonomic scope" value="Bacteria"/>
</dbReference>
<keyword evidence="3" id="KW-0378">Hydrolase</keyword>
<dbReference type="GO" id="GO:0043138">
    <property type="term" value="F:3'-5' DNA helicase activity"/>
    <property type="evidence" value="ECO:0007669"/>
    <property type="project" value="UniProtKB-EC"/>
</dbReference>
<dbReference type="Gene3D" id="1.10.10.10">
    <property type="entry name" value="Winged helix-like DNA-binding domain superfamily/Winged helix DNA-binding domain"/>
    <property type="match status" value="1"/>
</dbReference>
<dbReference type="AlphaFoldDB" id="F4LPU2"/>
<dbReference type="EMBL" id="CP002696">
    <property type="protein sequence ID" value="AEE16034.1"/>
    <property type="molecule type" value="Genomic_DNA"/>
</dbReference>
<dbReference type="InterPro" id="IPR027417">
    <property type="entry name" value="P-loop_NTPase"/>
</dbReference>
<sequence length="594" mass="66198">MNDFEPNEPDNCGAVYTDPVRDAARNIFGISSLYPWQRLVIANIMESAEAALTAKPDIAVKNSEEPSTACCASADYDRATECAQSAECSRSAECGRDPGNRGKQIVLLPTGAGKSLCFMIPAVLFPRPTLIIYPLLALMSDQLRRIRQAGLDAAVLRGQQSAAERESNYKKLEQGAKILIANPEVLQSPAVIERLKKYRIMHAAIDEAHCIAEWGDSFRPAYTTLGSILRQLNVPVVTAFTATASPPVLERIRDVLFAPETAYLIRSSSDRQNIAYRVHRSDAKRKTVLQLVTEAERPALVFCGTRVLAQKTAYLIRELLGRDAVRFYHAGLSKEEKKDTETWFYPRTDAILCCTCAFGMGIDKPDIRTVIHLEAPPTVESYIQEAGRAGRDGRQSQAILLWSTDDSLKAKKYSPYSRERILADFAEAKSCRRQVLLDALAAERTACSGCDVCEAAEAGTVLPEISAEGSLVRTLVARNKNRWTVSEAAEILADKMNTCSPLRIWDKDDFRYVIEQLVAAGILTDTGTFQRNRLSFPGKTEIRTSRRFPPRKRNRLLRPKTDSPRQKRRISSFLNAFFAVFYGIGQCIRQNSNK</sequence>
<dbReference type="SUPFAM" id="SSF52540">
    <property type="entry name" value="P-loop containing nucleoside triphosphate hydrolases"/>
    <property type="match status" value="1"/>
</dbReference>
<feature type="domain" description="Helicase ATP-binding" evidence="10">
    <location>
        <begin position="95"/>
        <end position="262"/>
    </location>
</feature>
<dbReference type="InterPro" id="IPR011545">
    <property type="entry name" value="DEAD/DEAH_box_helicase_dom"/>
</dbReference>
<dbReference type="GO" id="GO:0005524">
    <property type="term" value="F:ATP binding"/>
    <property type="evidence" value="ECO:0007669"/>
    <property type="project" value="UniProtKB-KW"/>
</dbReference>
<dbReference type="GO" id="GO:0005737">
    <property type="term" value="C:cytoplasm"/>
    <property type="evidence" value="ECO:0007669"/>
    <property type="project" value="TreeGrafter"/>
</dbReference>
<evidence type="ECO:0000259" key="10">
    <source>
        <dbReference type="PROSITE" id="PS51192"/>
    </source>
</evidence>
<protein>
    <recommendedName>
        <fullName evidence="9">DNA 3'-5' helicase</fullName>
        <ecNumber evidence="9">5.6.2.4</ecNumber>
    </recommendedName>
</protein>
<evidence type="ECO:0000256" key="8">
    <source>
        <dbReference type="ARBA" id="ARBA00034617"/>
    </source>
</evidence>
<keyword evidence="5" id="KW-0067">ATP-binding</keyword>
<evidence type="ECO:0000256" key="2">
    <source>
        <dbReference type="ARBA" id="ARBA00022741"/>
    </source>
</evidence>
<evidence type="ECO:0000256" key="7">
    <source>
        <dbReference type="ARBA" id="ARBA00023235"/>
    </source>
</evidence>
<comment type="similarity">
    <text evidence="1">Belongs to the helicase family. RecQ subfamily.</text>
</comment>
<accession>F4LPU2</accession>
<feature type="domain" description="Helicase C-terminal" evidence="11">
    <location>
        <begin position="287"/>
        <end position="433"/>
    </location>
</feature>
<dbReference type="RefSeq" id="WP_013757753.1">
    <property type="nucleotide sequence ID" value="NC_015500.1"/>
</dbReference>
<dbReference type="CDD" id="cd17920">
    <property type="entry name" value="DEXHc_RecQ"/>
    <property type="match status" value="1"/>
</dbReference>
<dbReference type="NCBIfam" id="TIGR00614">
    <property type="entry name" value="recQ_fam"/>
    <property type="match status" value="1"/>
</dbReference>
<reference evidence="13" key="1">
    <citation type="submission" date="2011-04" db="EMBL/GenBank/DDBJ databases">
        <title>The complete genome of Treponema brennaborense DSM 12168.</title>
        <authorList>
            <person name="Lucas S."/>
            <person name="Han J."/>
            <person name="Lapidus A."/>
            <person name="Bruce D."/>
            <person name="Goodwin L."/>
            <person name="Pitluck S."/>
            <person name="Peters L."/>
            <person name="Kyrpides N."/>
            <person name="Mavromatis K."/>
            <person name="Ivanova N."/>
            <person name="Mikhailova N."/>
            <person name="Pagani I."/>
            <person name="Teshima H."/>
            <person name="Detter J.C."/>
            <person name="Tapia R."/>
            <person name="Han C."/>
            <person name="Land M."/>
            <person name="Hauser L."/>
            <person name="Markowitz V."/>
            <person name="Cheng J.-F."/>
            <person name="Hugenholtz P."/>
            <person name="Woyke T."/>
            <person name="Wu D."/>
            <person name="Gronow S."/>
            <person name="Wellnitz S."/>
            <person name="Brambilla E."/>
            <person name="Klenk H.-P."/>
            <person name="Eisen J.A."/>
        </authorList>
    </citation>
    <scope>NUCLEOTIDE SEQUENCE [LARGE SCALE GENOMIC DNA]</scope>
    <source>
        <strain evidence="13">DSM 12168 / CIP 105900 / DD5/3</strain>
    </source>
</reference>
<evidence type="ECO:0000256" key="3">
    <source>
        <dbReference type="ARBA" id="ARBA00022801"/>
    </source>
</evidence>
<name>F4LPU2_TREBD</name>
<evidence type="ECO:0000259" key="11">
    <source>
        <dbReference type="PROSITE" id="PS51194"/>
    </source>
</evidence>
<dbReference type="GO" id="GO:0009378">
    <property type="term" value="F:four-way junction helicase activity"/>
    <property type="evidence" value="ECO:0007669"/>
    <property type="project" value="TreeGrafter"/>
</dbReference>
<keyword evidence="2" id="KW-0547">Nucleotide-binding</keyword>
<dbReference type="PANTHER" id="PTHR13710">
    <property type="entry name" value="DNA HELICASE RECQ FAMILY MEMBER"/>
    <property type="match status" value="1"/>
</dbReference>
<dbReference type="InterPro" id="IPR014001">
    <property type="entry name" value="Helicase_ATP-bd"/>
</dbReference>
<dbReference type="SMART" id="SM00490">
    <property type="entry name" value="HELICc"/>
    <property type="match status" value="1"/>
</dbReference>
<proteinExistence type="inferred from homology"/>